<keyword evidence="1" id="KW-0863">Zinc-finger</keyword>
<feature type="region of interest" description="Disordered" evidence="2">
    <location>
        <begin position="166"/>
        <end position="188"/>
    </location>
</feature>
<evidence type="ECO:0000313" key="4">
    <source>
        <dbReference type="EMBL" id="ELA41161.1"/>
    </source>
</evidence>
<protein>
    <recommendedName>
        <fullName evidence="3">RING-type domain-containing protein</fullName>
    </recommendedName>
</protein>
<dbReference type="EMBL" id="JH370148">
    <property type="protein sequence ID" value="ELA41161.1"/>
    <property type="molecule type" value="Genomic_DNA"/>
</dbReference>
<accession>L2GJZ1</accession>
<dbReference type="VEuPathDB" id="MicrosporidiaDB:VICG_01760"/>
<dbReference type="OrthoDB" id="7759664at2759"/>
<keyword evidence="1" id="KW-0479">Metal-binding</keyword>
<dbReference type="RefSeq" id="XP_007605205.1">
    <property type="nucleotide sequence ID" value="XM_007605143.1"/>
</dbReference>
<feature type="domain" description="RING-type" evidence="3">
    <location>
        <begin position="323"/>
        <end position="364"/>
    </location>
</feature>
<dbReference type="STRING" id="993615.L2GJZ1"/>
<dbReference type="Proteomes" id="UP000011082">
    <property type="component" value="Unassembled WGS sequence"/>
</dbReference>
<dbReference type="SUPFAM" id="SSF57850">
    <property type="entry name" value="RING/U-box"/>
    <property type="match status" value="1"/>
</dbReference>
<dbReference type="GO" id="GO:0016567">
    <property type="term" value="P:protein ubiquitination"/>
    <property type="evidence" value="ECO:0007669"/>
    <property type="project" value="TreeGrafter"/>
</dbReference>
<evidence type="ECO:0000313" key="5">
    <source>
        <dbReference type="Proteomes" id="UP000011082"/>
    </source>
</evidence>
<dbReference type="InterPro" id="IPR013083">
    <property type="entry name" value="Znf_RING/FYVE/PHD"/>
</dbReference>
<dbReference type="CDD" id="cd16448">
    <property type="entry name" value="RING-H2"/>
    <property type="match status" value="1"/>
</dbReference>
<dbReference type="PROSITE" id="PS50089">
    <property type="entry name" value="ZF_RING_2"/>
    <property type="match status" value="1"/>
</dbReference>
<proteinExistence type="predicted"/>
<name>L2GJZ1_VITCO</name>
<evidence type="ECO:0000256" key="2">
    <source>
        <dbReference type="SAM" id="MobiDB-lite"/>
    </source>
</evidence>
<dbReference type="GeneID" id="19882470"/>
<dbReference type="HOGENOM" id="CLU_750498_0_0_1"/>
<dbReference type="InParanoid" id="L2GJZ1"/>
<dbReference type="AlphaFoldDB" id="L2GJZ1"/>
<evidence type="ECO:0000259" key="3">
    <source>
        <dbReference type="PROSITE" id="PS50089"/>
    </source>
</evidence>
<dbReference type="PANTHER" id="PTHR45676">
    <property type="entry name" value="RING-H2 FINGER PROTEIN ATL51-RELATED"/>
    <property type="match status" value="1"/>
</dbReference>
<organism evidence="4 5">
    <name type="scientific">Vittaforma corneae (strain ATCC 50505)</name>
    <name type="common">Microsporidian parasite</name>
    <name type="synonym">Nosema corneum</name>
    <dbReference type="NCBI Taxonomy" id="993615"/>
    <lineage>
        <taxon>Eukaryota</taxon>
        <taxon>Fungi</taxon>
        <taxon>Fungi incertae sedis</taxon>
        <taxon>Microsporidia</taxon>
        <taxon>Nosematidae</taxon>
        <taxon>Vittaforma</taxon>
    </lineage>
</organism>
<dbReference type="PANTHER" id="PTHR45676:SF159">
    <property type="entry name" value="RING-H2 FINGER PROTEIN ATL51"/>
    <property type="match status" value="1"/>
</dbReference>
<reference evidence="5" key="1">
    <citation type="submission" date="2011-05" db="EMBL/GenBank/DDBJ databases">
        <title>The genome sequence of Vittaforma corneae strain ATCC 50505.</title>
        <authorList>
            <consortium name="The Broad Institute Genome Sequencing Platform"/>
            <person name="Cuomo C."/>
            <person name="Didier E."/>
            <person name="Bowers L."/>
            <person name="Young S.K."/>
            <person name="Zeng Q."/>
            <person name="Gargeya S."/>
            <person name="Fitzgerald M."/>
            <person name="Haas B."/>
            <person name="Abouelleil A."/>
            <person name="Alvarado L."/>
            <person name="Arachchi H.M."/>
            <person name="Berlin A."/>
            <person name="Chapman S.B."/>
            <person name="Gearin G."/>
            <person name="Goldberg J."/>
            <person name="Griggs A."/>
            <person name="Gujja S."/>
            <person name="Hansen M."/>
            <person name="Heiman D."/>
            <person name="Howarth C."/>
            <person name="Larimer J."/>
            <person name="Lui A."/>
            <person name="MacDonald P.J.P."/>
            <person name="McCowen C."/>
            <person name="Montmayeur A."/>
            <person name="Murphy C."/>
            <person name="Neiman D."/>
            <person name="Pearson M."/>
            <person name="Priest M."/>
            <person name="Roberts A."/>
            <person name="Saif S."/>
            <person name="Shea T."/>
            <person name="Sisk P."/>
            <person name="Stolte C."/>
            <person name="Sykes S."/>
            <person name="Wortman J."/>
            <person name="Nusbaum C."/>
            <person name="Birren B."/>
        </authorList>
    </citation>
    <scope>NUCLEOTIDE SEQUENCE [LARGE SCALE GENOMIC DNA]</scope>
    <source>
        <strain evidence="5">ATCC 50505</strain>
    </source>
</reference>
<keyword evidence="5" id="KW-1185">Reference proteome</keyword>
<dbReference type="Gene3D" id="3.30.40.10">
    <property type="entry name" value="Zinc/RING finger domain, C3HC4 (zinc finger)"/>
    <property type="match status" value="1"/>
</dbReference>
<dbReference type="Pfam" id="PF13639">
    <property type="entry name" value="zf-RING_2"/>
    <property type="match status" value="1"/>
</dbReference>
<evidence type="ECO:0000256" key="1">
    <source>
        <dbReference type="PROSITE-ProRule" id="PRU00175"/>
    </source>
</evidence>
<dbReference type="SMART" id="SM00184">
    <property type="entry name" value="RING"/>
    <property type="match status" value="1"/>
</dbReference>
<sequence length="369" mass="42745">MPKQSTENRQDSNMIFIDDPELNEEYPIDFTDVNSDSAGMITIQSSTEDENTVIVDEGSLIEDSLSHSNPVFNSSFEEYRSSYEGQVDEYSSFDSSGGTLYNEEYSFEDEFDDDYDEFEDEEEESYYFSDDLDATLYDYDEDSEYSDEVYWEETSQIVTGMRRGELSRFPENGNSTGADRNERLSAESEPDEHELIILESRNSDQLYPRVTYELITMILVRMYMAYNLGIGEYYSIYEFDSYPYNDVNIADKIRDFTPDELSFLKSRVSSILMNDIRDVSSVQALISLISIDDIDNISFSSFKKTKFKSTMFKDMINVDGKSCGICYCDFRPSHKCTSLQCLHTFHTKCIKKWVAVSWCCPLCRRKDIG</sequence>
<gene>
    <name evidence="4" type="ORF">VICG_01760</name>
</gene>
<dbReference type="InterPro" id="IPR001841">
    <property type="entry name" value="Znf_RING"/>
</dbReference>
<dbReference type="GO" id="GO:0008270">
    <property type="term" value="F:zinc ion binding"/>
    <property type="evidence" value="ECO:0007669"/>
    <property type="project" value="UniProtKB-KW"/>
</dbReference>
<keyword evidence="1" id="KW-0862">Zinc</keyword>